<sequence length="436" mass="47978">MCHLLRGVEKISVWFLQGFEFIPMIDYEKVFFEKIQGIKEEGRYREFTGFRRIPGKFPYAVECQTGDVVTLWCSNDYLGMSQNEHVLSAARDRNVNVGAGGTRNISGTTEEVIELEKSLADLHNKAAALTFVCGYVANQTSISTILATIPDIVVFSDEKNHSSMIEGIRAGNRAKHIFRHNDVNHLESLLKAAGPGPKIILFESLYSMDGDVAPIKEICDLASKYNAITYLDEVHAVGLYGARGGGISEREGLADRISVIQGTLSKAFGVMGGYIAASQSLVDVVRSFAPGFIFTTAVSPLIAASALASVEYLKNSDVERKGHAEVLAKVKQAFLSSGIDFVMTDTHIIPLIIGDATKCKEVSQALLKDHKIYIQSINYPTVPLGTERLRITPTPCHTDEMIDHLVKSLVEVLGRFSVMPGQSLAYYKMLQQYRSV</sequence>
<dbReference type="Gene3D" id="3.40.640.10">
    <property type="entry name" value="Type I PLP-dependent aspartate aminotransferase-like (Major domain)"/>
    <property type="match status" value="1"/>
</dbReference>
<dbReference type="UniPathway" id="UPA00251">
    <property type="reaction ID" value="UER00375"/>
</dbReference>
<dbReference type="InterPro" id="IPR015424">
    <property type="entry name" value="PyrdxlP-dep_Trfase"/>
</dbReference>
<evidence type="ECO:0000256" key="13">
    <source>
        <dbReference type="ARBA" id="ARBA00032773"/>
    </source>
</evidence>
<keyword evidence="9 16" id="KW-0350">Heme biosynthesis</keyword>
<dbReference type="FunFam" id="3.40.640.10:FF:000006">
    <property type="entry name" value="5-aminolevulinate synthase, mitochondrial"/>
    <property type="match status" value="1"/>
</dbReference>
<dbReference type="Gene3D" id="3.90.1150.10">
    <property type="entry name" value="Aspartate Aminotransferase, domain 1"/>
    <property type="match status" value="1"/>
</dbReference>
<comment type="pathway">
    <text evidence="2 16">Porphyrin-containing compound metabolism; protoporphyrin-IX biosynthesis; 5-aminolevulinate from glycine: step 1/1.</text>
</comment>
<dbReference type="PANTHER" id="PTHR13693">
    <property type="entry name" value="CLASS II AMINOTRANSFERASE/8-AMINO-7-OXONONANOATE SYNTHASE"/>
    <property type="match status" value="1"/>
</dbReference>
<dbReference type="Proteomes" id="UP000500930">
    <property type="component" value="Chromosome"/>
</dbReference>
<dbReference type="InterPro" id="IPR001917">
    <property type="entry name" value="Aminotrans_II_pyridoxalP_BS"/>
</dbReference>
<gene>
    <name evidence="18" type="primary">hemA</name>
    <name evidence="18" type="ORF">ANPL_04345</name>
</gene>
<dbReference type="EC" id="2.3.1.37" evidence="5 16"/>
<evidence type="ECO:0000259" key="17">
    <source>
        <dbReference type="Pfam" id="PF00155"/>
    </source>
</evidence>
<comment type="similarity">
    <text evidence="3 15">Belongs to the class-II pyridoxal-phosphate-dependent aminotransferase family.</text>
</comment>
<dbReference type="EMBL" id="CP046391">
    <property type="protein sequence ID" value="QJC27913.1"/>
    <property type="molecule type" value="Genomic_DNA"/>
</dbReference>
<evidence type="ECO:0000256" key="11">
    <source>
        <dbReference type="ARBA" id="ARBA00031691"/>
    </source>
</evidence>
<dbReference type="NCBIfam" id="TIGR01821">
    <property type="entry name" value="5aminolev_synth"/>
    <property type="match status" value="1"/>
</dbReference>
<dbReference type="InterPro" id="IPR004839">
    <property type="entry name" value="Aminotransferase_I/II_large"/>
</dbReference>
<dbReference type="Pfam" id="PF00155">
    <property type="entry name" value="Aminotran_1_2"/>
    <property type="match status" value="1"/>
</dbReference>
<evidence type="ECO:0000256" key="9">
    <source>
        <dbReference type="ARBA" id="ARBA00023133"/>
    </source>
</evidence>
<dbReference type="InterPro" id="IPR015422">
    <property type="entry name" value="PyrdxlP-dep_Trfase_small"/>
</dbReference>
<organism evidence="18 19">
    <name type="scientific">Anaplasma platys</name>
    <dbReference type="NCBI Taxonomy" id="949"/>
    <lineage>
        <taxon>Bacteria</taxon>
        <taxon>Pseudomonadati</taxon>
        <taxon>Pseudomonadota</taxon>
        <taxon>Alphaproteobacteria</taxon>
        <taxon>Rickettsiales</taxon>
        <taxon>Anaplasmataceae</taxon>
        <taxon>Anaplasma</taxon>
    </lineage>
</organism>
<proteinExistence type="inferred from homology"/>
<evidence type="ECO:0000256" key="1">
    <source>
        <dbReference type="ARBA" id="ARBA00001933"/>
    </source>
</evidence>
<evidence type="ECO:0000313" key="18">
    <source>
        <dbReference type="EMBL" id="QJC27913.1"/>
    </source>
</evidence>
<keyword evidence="8 15" id="KW-0663">Pyridoxal phosphate</keyword>
<dbReference type="GO" id="GO:0030170">
    <property type="term" value="F:pyridoxal phosphate binding"/>
    <property type="evidence" value="ECO:0007669"/>
    <property type="project" value="UniProtKB-UniRule"/>
</dbReference>
<evidence type="ECO:0000256" key="16">
    <source>
        <dbReference type="RuleBase" id="RU910713"/>
    </source>
</evidence>
<evidence type="ECO:0000256" key="10">
    <source>
        <dbReference type="ARBA" id="ARBA00023315"/>
    </source>
</evidence>
<evidence type="ECO:0000256" key="4">
    <source>
        <dbReference type="ARBA" id="ARBA00011738"/>
    </source>
</evidence>
<evidence type="ECO:0000256" key="8">
    <source>
        <dbReference type="ARBA" id="ARBA00022898"/>
    </source>
</evidence>
<dbReference type="CDD" id="cd06454">
    <property type="entry name" value="KBL_like"/>
    <property type="match status" value="1"/>
</dbReference>
<evidence type="ECO:0000256" key="6">
    <source>
        <dbReference type="ARBA" id="ARBA00017999"/>
    </source>
</evidence>
<evidence type="ECO:0000256" key="3">
    <source>
        <dbReference type="ARBA" id="ARBA00008392"/>
    </source>
</evidence>
<keyword evidence="7 16" id="KW-0808">Transferase</keyword>
<evidence type="ECO:0000313" key="19">
    <source>
        <dbReference type="Proteomes" id="UP000500930"/>
    </source>
</evidence>
<dbReference type="InterPro" id="IPR050087">
    <property type="entry name" value="AON_synthase_class-II"/>
</dbReference>
<dbReference type="PROSITE" id="PS00599">
    <property type="entry name" value="AA_TRANSFER_CLASS_2"/>
    <property type="match status" value="1"/>
</dbReference>
<dbReference type="PANTHER" id="PTHR13693:SF102">
    <property type="entry name" value="2-AMINO-3-KETOBUTYRATE COENZYME A LIGASE, MITOCHONDRIAL"/>
    <property type="match status" value="1"/>
</dbReference>
<name>A0A858PZ70_9RICK</name>
<dbReference type="InterPro" id="IPR010961">
    <property type="entry name" value="4pyrrol_synth_NH2levulA_synth"/>
</dbReference>
<reference evidence="18 19" key="1">
    <citation type="journal article" date="2020" name="Pathogens">
        <title>First Whole Genome Sequence of Anaplasma platys, an Obligate Intracellular Rickettsial Pathogen of Dogs.</title>
        <authorList>
            <person name="Llanes A."/>
            <person name="Rajeev S."/>
        </authorList>
    </citation>
    <scope>NUCLEOTIDE SEQUENCE [LARGE SCALE GENOMIC DNA]</scope>
    <source>
        <strain evidence="18 19">S3</strain>
    </source>
</reference>
<dbReference type="GO" id="GO:0003870">
    <property type="term" value="F:5-aminolevulinate synthase activity"/>
    <property type="evidence" value="ECO:0007669"/>
    <property type="project" value="UniProtKB-EC"/>
</dbReference>
<evidence type="ECO:0000256" key="5">
    <source>
        <dbReference type="ARBA" id="ARBA00013257"/>
    </source>
</evidence>
<evidence type="ECO:0000256" key="14">
    <source>
        <dbReference type="ARBA" id="ARBA00047654"/>
    </source>
</evidence>
<comment type="subunit">
    <text evidence="4">Homodimer.</text>
</comment>
<dbReference type="InterPro" id="IPR015421">
    <property type="entry name" value="PyrdxlP-dep_Trfase_major"/>
</dbReference>
<comment type="cofactor">
    <cofactor evidence="1 15">
        <name>pyridoxal 5'-phosphate</name>
        <dbReference type="ChEBI" id="CHEBI:597326"/>
    </cofactor>
</comment>
<evidence type="ECO:0000256" key="2">
    <source>
        <dbReference type="ARBA" id="ARBA00005029"/>
    </source>
</evidence>
<evidence type="ECO:0000256" key="15">
    <source>
        <dbReference type="RuleBase" id="RU003693"/>
    </source>
</evidence>
<dbReference type="SUPFAM" id="SSF53383">
    <property type="entry name" value="PLP-dependent transferases"/>
    <property type="match status" value="1"/>
</dbReference>
<dbReference type="KEGG" id="aplt:ANPL_04345"/>
<dbReference type="AlphaFoldDB" id="A0A858PZ70"/>
<comment type="catalytic activity">
    <reaction evidence="14 16">
        <text>succinyl-CoA + glycine + H(+) = 5-aminolevulinate + CO2 + CoA</text>
        <dbReference type="Rhea" id="RHEA:12921"/>
        <dbReference type="ChEBI" id="CHEBI:15378"/>
        <dbReference type="ChEBI" id="CHEBI:16526"/>
        <dbReference type="ChEBI" id="CHEBI:57287"/>
        <dbReference type="ChEBI" id="CHEBI:57292"/>
        <dbReference type="ChEBI" id="CHEBI:57305"/>
        <dbReference type="ChEBI" id="CHEBI:356416"/>
        <dbReference type="EC" id="2.3.1.37"/>
    </reaction>
</comment>
<keyword evidence="19" id="KW-1185">Reference proteome</keyword>
<evidence type="ECO:0000256" key="7">
    <source>
        <dbReference type="ARBA" id="ARBA00022679"/>
    </source>
</evidence>
<evidence type="ECO:0000256" key="12">
    <source>
        <dbReference type="ARBA" id="ARBA00031945"/>
    </source>
</evidence>
<feature type="domain" description="Aminotransferase class I/classII large" evidence="17">
    <location>
        <begin position="69"/>
        <end position="409"/>
    </location>
</feature>
<accession>A0A858PZ70</accession>
<protein>
    <recommendedName>
        <fullName evidence="6 16">5-aminolevulinate synthase</fullName>
        <ecNumber evidence="5 16">2.3.1.37</ecNumber>
    </recommendedName>
    <alternativeName>
        <fullName evidence="11 16">5-aminolevulinic acid synthase</fullName>
    </alternativeName>
    <alternativeName>
        <fullName evidence="12 16">Delta-ALA synthase</fullName>
    </alternativeName>
    <alternativeName>
        <fullName evidence="13 16">Delta-aminolevulinate synthase</fullName>
    </alternativeName>
</protein>
<dbReference type="GO" id="GO:0006782">
    <property type="term" value="P:protoporphyrinogen IX biosynthetic process"/>
    <property type="evidence" value="ECO:0007669"/>
    <property type="project" value="UniProtKB-UniRule"/>
</dbReference>
<keyword evidence="10 16" id="KW-0012">Acyltransferase</keyword>